<evidence type="ECO:0000256" key="8">
    <source>
        <dbReference type="ARBA" id="ARBA00038435"/>
    </source>
</evidence>
<dbReference type="Proteomes" id="UP000037778">
    <property type="component" value="Unassembled WGS sequence"/>
</dbReference>
<organism evidence="10 11">
    <name type="scientific">Apilactobacillus kunkeei</name>
    <dbReference type="NCBI Taxonomy" id="148814"/>
    <lineage>
        <taxon>Bacteria</taxon>
        <taxon>Bacillati</taxon>
        <taxon>Bacillota</taxon>
        <taxon>Bacilli</taxon>
        <taxon>Lactobacillales</taxon>
        <taxon>Lactobacillaceae</taxon>
        <taxon>Apilactobacillus</taxon>
    </lineage>
</organism>
<evidence type="ECO:0000256" key="1">
    <source>
        <dbReference type="ARBA" id="ARBA00004651"/>
    </source>
</evidence>
<dbReference type="InterPro" id="IPR004770">
    <property type="entry name" value="Na/H_antiport_NhaC"/>
</dbReference>
<dbReference type="GO" id="GO:0015297">
    <property type="term" value="F:antiporter activity"/>
    <property type="evidence" value="ECO:0007669"/>
    <property type="project" value="UniProtKB-KW"/>
</dbReference>
<evidence type="ECO:0000256" key="2">
    <source>
        <dbReference type="ARBA" id="ARBA00022448"/>
    </source>
</evidence>
<comment type="caution">
    <text evidence="10">The sequence shown here is derived from an EMBL/GenBank/DDBJ whole genome shotgun (WGS) entry which is preliminary data.</text>
</comment>
<dbReference type="PANTHER" id="PTHR33451">
    <property type="entry name" value="MALATE-2H(+)/NA(+)-LACTATE ANTIPORTER"/>
    <property type="match status" value="1"/>
</dbReference>
<dbReference type="InterPro" id="IPR018461">
    <property type="entry name" value="Na/H_Antiport_NhaC-like_C"/>
</dbReference>
<accession>A0A0M9DC75</accession>
<dbReference type="RefSeq" id="WP_053791427.1">
    <property type="nucleotide sequence ID" value="NZ_JXCY01000002.1"/>
</dbReference>
<dbReference type="PANTHER" id="PTHR33451:SF6">
    <property type="entry name" value="NA(+)_H(+) ANTIPORTER NHAC"/>
    <property type="match status" value="1"/>
</dbReference>
<comment type="subcellular location">
    <subcellularLocation>
        <location evidence="1">Cell membrane</location>
        <topology evidence="1">Multi-pass membrane protein</topology>
    </subcellularLocation>
</comment>
<feature type="domain" description="Na+/H+ antiporter NhaC-like C-terminal" evidence="9">
    <location>
        <begin position="161"/>
        <end position="453"/>
    </location>
</feature>
<evidence type="ECO:0000256" key="7">
    <source>
        <dbReference type="ARBA" id="ARBA00023136"/>
    </source>
</evidence>
<dbReference type="NCBIfam" id="TIGR00931">
    <property type="entry name" value="antiport_nhaC"/>
    <property type="match status" value="1"/>
</dbReference>
<reference evidence="10 11" key="1">
    <citation type="journal article" date="2015" name="Genome Biol. Evol.">
        <title>Functionally Structured Genomes in Lactobacillus kunkeei Colonizing the Honey Crop and Food Products of Honeybees and Stingless Bees.</title>
        <authorList>
            <person name="Tamarit D."/>
            <person name="Ellegaard K.M."/>
            <person name="Wikander J."/>
            <person name="Olofsson T."/>
            <person name="Vasquez A."/>
            <person name="Andersson S.G."/>
        </authorList>
    </citation>
    <scope>NUCLEOTIDE SEQUENCE [LARGE SCALE GENOMIC DNA]</scope>
    <source>
        <strain evidence="10 11">LAko</strain>
    </source>
</reference>
<name>A0A0M9DC75_9LACO</name>
<keyword evidence="11" id="KW-1185">Reference proteome</keyword>
<evidence type="ECO:0000259" key="9">
    <source>
        <dbReference type="Pfam" id="PF03553"/>
    </source>
</evidence>
<dbReference type="AlphaFoldDB" id="A0A0M9DC75"/>
<keyword evidence="6" id="KW-1133">Transmembrane helix</keyword>
<keyword evidence="5" id="KW-0812">Transmembrane</keyword>
<dbReference type="GO" id="GO:0005886">
    <property type="term" value="C:plasma membrane"/>
    <property type="evidence" value="ECO:0007669"/>
    <property type="project" value="UniProtKB-SubCell"/>
</dbReference>
<keyword evidence="7" id="KW-0472">Membrane</keyword>
<keyword evidence="2" id="KW-0813">Transport</keyword>
<evidence type="ECO:0000313" key="10">
    <source>
        <dbReference type="EMBL" id="KOY77122.1"/>
    </source>
</evidence>
<evidence type="ECO:0000256" key="3">
    <source>
        <dbReference type="ARBA" id="ARBA00022449"/>
    </source>
</evidence>
<dbReference type="InterPro" id="IPR052180">
    <property type="entry name" value="NhaC_Na-H+_Antiporter"/>
</dbReference>
<evidence type="ECO:0000313" key="11">
    <source>
        <dbReference type="Proteomes" id="UP000037778"/>
    </source>
</evidence>
<evidence type="ECO:0000256" key="5">
    <source>
        <dbReference type="ARBA" id="ARBA00022692"/>
    </source>
</evidence>
<comment type="similarity">
    <text evidence="8">Belongs to the NhaC Na(+)/H(+) (TC 2.A.35) antiporter family.</text>
</comment>
<dbReference type="EMBL" id="JXCY01000002">
    <property type="protein sequence ID" value="KOY77122.1"/>
    <property type="molecule type" value="Genomic_DNA"/>
</dbReference>
<evidence type="ECO:0000256" key="6">
    <source>
        <dbReference type="ARBA" id="ARBA00022989"/>
    </source>
</evidence>
<sequence>MQEEKKPTVTLAEGIIILVVMMAIMSFGVIGLGISPEVPILTGIMLLVFWGRFKGFKWDDIDEGFVTGIKNGIVPLFIFLLIGSLIGVWIASGVIPSLMVFGFHLININWFLPSIFLVCALVGTFIGSAFTVISTLGIAFMGIGITMGMNPAMIAGAVISGAVFGDKSSPLSATVNLAAAVSGADLIAHIKNLMWSTIPAMIGSFIIFVFLNHSDGKANLSNVDKTVNVLNSNFHISFLAIIPIALLLICAWSHIPTIPTLFINIIVSIGLMGIQDHKLSLLKINDLITSGFVSKTGNKSVDLLLSRGGISSMMGTLALIMIALAFGGLLMHLGIIDAVVQPLTKHLNSDAKLIIAVIFTAIGVNVFVGEQFLSEILPANAFKKVFHQAGLAPVALSRAIEDGGTVINYLIPWGVAGAFISATLGVPASHFAPFLFLSILSPVFSILSAVTGIAIKHNKD</sequence>
<evidence type="ECO:0000256" key="4">
    <source>
        <dbReference type="ARBA" id="ARBA00022475"/>
    </source>
</evidence>
<dbReference type="PATRIC" id="fig|148814.15.peg.241"/>
<protein>
    <submittedName>
        <fullName evidence="10">Na+/H+ antiporter NhaC</fullName>
    </submittedName>
</protein>
<keyword evidence="3" id="KW-0050">Antiport</keyword>
<gene>
    <name evidence="10" type="ORF">RZ71_10320</name>
</gene>
<keyword evidence="4" id="KW-1003">Cell membrane</keyword>
<proteinExistence type="inferred from homology"/>
<dbReference type="Pfam" id="PF03553">
    <property type="entry name" value="Na_H_antiporter"/>
    <property type="match status" value="1"/>
</dbReference>